<comment type="function">
    <text evidence="1">Plays an important role in the elongation step of protein synthesis.</text>
</comment>
<dbReference type="GO" id="GO:0043021">
    <property type="term" value="F:ribonucleoprotein complex binding"/>
    <property type="evidence" value="ECO:0007669"/>
    <property type="project" value="TreeGrafter"/>
</dbReference>
<dbReference type="PANTHER" id="PTHR45696:SF6">
    <property type="entry name" value="ACIDIC RIBOSOMAL PROTEIN P2, PUTATIVE-RELATED"/>
    <property type="match status" value="1"/>
</dbReference>
<dbReference type="InterPro" id="IPR038716">
    <property type="entry name" value="P1/P2_N_sf"/>
</dbReference>
<dbReference type="FunFam" id="1.10.10.1410:FF:000002">
    <property type="entry name" value="60S acidic ribosomal protein P2"/>
    <property type="match status" value="1"/>
</dbReference>
<dbReference type="OMA" id="EYIYAAM"/>
<evidence type="ECO:0000256" key="6">
    <source>
        <dbReference type="ARBA" id="ARBA00023274"/>
    </source>
</evidence>
<evidence type="ECO:0000256" key="2">
    <source>
        <dbReference type="ARBA" id="ARBA00005436"/>
    </source>
</evidence>
<dbReference type="PRINTS" id="PR00456">
    <property type="entry name" value="RIBOSOMALP2"/>
</dbReference>
<dbReference type="GO" id="GO:0002181">
    <property type="term" value="P:cytoplasmic translation"/>
    <property type="evidence" value="ECO:0007669"/>
    <property type="project" value="TreeGrafter"/>
</dbReference>
<comment type="subunit">
    <text evidence="3">P1 and P2 exist as dimers at the large ribosomal subunit.</text>
</comment>
<keyword evidence="6" id="KW-0687">Ribonucleoprotein</keyword>
<feature type="compositionally biased region" description="Gly residues" evidence="7">
    <location>
        <begin position="87"/>
        <end position="98"/>
    </location>
</feature>
<dbReference type="EMBL" id="HE573026">
    <property type="protein sequence ID" value="CCC51282.1"/>
    <property type="molecule type" value="Genomic_DNA"/>
</dbReference>
<dbReference type="VEuPathDB" id="TriTrypDB:TvY486_1003340"/>
<keyword evidence="4" id="KW-0597">Phosphoprotein</keyword>
<accession>G0U5Y1</accession>
<evidence type="ECO:0000256" key="7">
    <source>
        <dbReference type="SAM" id="MobiDB-lite"/>
    </source>
</evidence>
<dbReference type="Pfam" id="PF00428">
    <property type="entry name" value="Ribosomal_60s"/>
    <property type="match status" value="1"/>
</dbReference>
<dbReference type="InterPro" id="IPR001859">
    <property type="entry name" value="Ribosomal_P1/P2_euk"/>
</dbReference>
<evidence type="ECO:0000256" key="5">
    <source>
        <dbReference type="ARBA" id="ARBA00022980"/>
    </source>
</evidence>
<keyword evidence="5 9" id="KW-0689">Ribosomal protein</keyword>
<dbReference type="Gene3D" id="1.10.10.1410">
    <property type="match status" value="1"/>
</dbReference>
<dbReference type="EMBL" id="HE573026">
    <property type="protein sequence ID" value="CCC51281.1"/>
    <property type="molecule type" value="Genomic_DNA"/>
</dbReference>
<evidence type="ECO:0000313" key="8">
    <source>
        <dbReference type="EMBL" id="CCC51281.1"/>
    </source>
</evidence>
<dbReference type="GO" id="GO:0006414">
    <property type="term" value="P:translational elongation"/>
    <property type="evidence" value="ECO:0007669"/>
    <property type="project" value="InterPro"/>
</dbReference>
<feature type="region of interest" description="Disordered" evidence="7">
    <location>
        <begin position="85"/>
        <end position="121"/>
    </location>
</feature>
<dbReference type="GO" id="GO:0003735">
    <property type="term" value="F:structural constituent of ribosome"/>
    <property type="evidence" value="ECO:0007669"/>
    <property type="project" value="InterPro"/>
</dbReference>
<name>G0U5Y1_TRYVY</name>
<dbReference type="GO" id="GO:0030295">
    <property type="term" value="F:protein kinase activator activity"/>
    <property type="evidence" value="ECO:0007669"/>
    <property type="project" value="TreeGrafter"/>
</dbReference>
<gene>
    <name evidence="8" type="ORF">TVY486_1003340</name>
    <name evidence="9" type="ORF">TVY486_1003350</name>
</gene>
<proteinExistence type="inferred from homology"/>
<dbReference type="InterPro" id="IPR027534">
    <property type="entry name" value="Ribosomal_P1/P2"/>
</dbReference>
<dbReference type="AlphaFoldDB" id="G0U5Y1"/>
<evidence type="ECO:0000313" key="9">
    <source>
        <dbReference type="EMBL" id="CCC51282.1"/>
    </source>
</evidence>
<dbReference type="VEuPathDB" id="TriTrypDB:TvY486_1003350"/>
<reference evidence="9" key="1">
    <citation type="journal article" date="2012" name="Proc. Natl. Acad. Sci. U.S.A.">
        <title>Antigenic diversity is generated by distinct evolutionary mechanisms in African trypanosome species.</title>
        <authorList>
            <person name="Jackson A.P."/>
            <person name="Berry A."/>
            <person name="Aslett M."/>
            <person name="Allison H.C."/>
            <person name="Burton P."/>
            <person name="Vavrova-Anderson J."/>
            <person name="Brown R."/>
            <person name="Browne H."/>
            <person name="Corton N."/>
            <person name="Hauser H."/>
            <person name="Gamble J."/>
            <person name="Gilderthorp R."/>
            <person name="Marcello L."/>
            <person name="McQuillan J."/>
            <person name="Otto T.D."/>
            <person name="Quail M.A."/>
            <person name="Sanders M.J."/>
            <person name="van Tonder A."/>
            <person name="Ginger M.L."/>
            <person name="Field M.C."/>
            <person name="Barry J.D."/>
            <person name="Hertz-Fowler C."/>
            <person name="Berriman M."/>
        </authorList>
    </citation>
    <scope>NUCLEOTIDE SEQUENCE</scope>
    <source>
        <strain evidence="9">Y486</strain>
    </source>
</reference>
<dbReference type="HAMAP" id="MF_01478">
    <property type="entry name" value="Ribosomal_L12_arch"/>
    <property type="match status" value="1"/>
</dbReference>
<evidence type="ECO:0000256" key="3">
    <source>
        <dbReference type="ARBA" id="ARBA00011266"/>
    </source>
</evidence>
<organism evidence="9">
    <name type="scientific">Trypanosoma vivax (strain Y486)</name>
    <dbReference type="NCBI Taxonomy" id="1055687"/>
    <lineage>
        <taxon>Eukaryota</taxon>
        <taxon>Discoba</taxon>
        <taxon>Euglenozoa</taxon>
        <taxon>Kinetoplastea</taxon>
        <taxon>Metakinetoplastina</taxon>
        <taxon>Trypanosomatida</taxon>
        <taxon>Trypanosomatidae</taxon>
        <taxon>Trypanosoma</taxon>
        <taxon>Duttonella</taxon>
    </lineage>
</organism>
<dbReference type="PANTHER" id="PTHR45696">
    <property type="entry name" value="60S ACIDIC RIBOSOMAL PROTEIN P1"/>
    <property type="match status" value="1"/>
</dbReference>
<evidence type="ECO:0000256" key="4">
    <source>
        <dbReference type="ARBA" id="ARBA00022553"/>
    </source>
</evidence>
<comment type="similarity">
    <text evidence="2">Belongs to the eukaryotic ribosomal protein P1/P2 family.</text>
</comment>
<sequence length="121" mass="11795">MAKAINPTDTLACTYAALMLSDAGAPITAENISAACNAAGLQVRSTLPILFARFLEKKPIETLLAAAAAVAPQAGADVAPAASAASGGAGAAAGGAAAGAGKESKKVEEEEDDDMGFGLFD</sequence>
<dbReference type="CDD" id="cd05831">
    <property type="entry name" value="Ribosomal_P1"/>
    <property type="match status" value="1"/>
</dbReference>
<protein>
    <submittedName>
        <fullName evidence="9">Putative 60S acidic ribosomal protein P2</fullName>
    </submittedName>
</protein>
<evidence type="ECO:0000256" key="1">
    <source>
        <dbReference type="ARBA" id="ARBA00003362"/>
    </source>
</evidence>
<dbReference type="GO" id="GO:0022625">
    <property type="term" value="C:cytosolic large ribosomal subunit"/>
    <property type="evidence" value="ECO:0007669"/>
    <property type="project" value="TreeGrafter"/>
</dbReference>